<evidence type="ECO:0000256" key="5">
    <source>
        <dbReference type="PROSITE-ProRule" id="PRU10099"/>
    </source>
</evidence>
<feature type="active site" evidence="5">
    <location>
        <position position="20"/>
    </location>
</feature>
<evidence type="ECO:0000256" key="2">
    <source>
        <dbReference type="ARBA" id="ARBA00022801"/>
    </source>
</evidence>
<dbReference type="SMART" id="SM00870">
    <property type="entry name" value="Asparaginase"/>
    <property type="match status" value="1"/>
</dbReference>
<evidence type="ECO:0000256" key="4">
    <source>
        <dbReference type="PIRSR" id="PIRSR001220-2"/>
    </source>
</evidence>
<dbReference type="InterPro" id="IPR020827">
    <property type="entry name" value="Asparaginase/glutaminase_AS1"/>
</dbReference>
<dbReference type="PRINTS" id="PR00139">
    <property type="entry name" value="ASNGLNASE"/>
</dbReference>
<comment type="similarity">
    <text evidence="1">Belongs to the asparaginase 1 family.</text>
</comment>
<reference evidence="9 10" key="1">
    <citation type="submission" date="2016-11" db="EMBL/GenBank/DDBJ databases">
        <authorList>
            <person name="Jaros S."/>
            <person name="Januszkiewicz K."/>
            <person name="Wedrychowicz H."/>
        </authorList>
    </citation>
    <scope>NUCLEOTIDE SEQUENCE [LARGE SCALE GENOMIC DNA]</scope>
    <source>
        <strain evidence="9 10">DSM 16112</strain>
    </source>
</reference>
<dbReference type="PANTHER" id="PTHR11707:SF28">
    <property type="entry name" value="60 KDA LYSOPHOSPHOLIPASE"/>
    <property type="match status" value="1"/>
</dbReference>
<gene>
    <name evidence="9" type="ORF">SAMN02745117_02311</name>
</gene>
<dbReference type="InterPro" id="IPR027475">
    <property type="entry name" value="Asparaginase/glutaminase_AS2"/>
</dbReference>
<evidence type="ECO:0000256" key="6">
    <source>
        <dbReference type="PROSITE-ProRule" id="PRU10100"/>
    </source>
</evidence>
<feature type="domain" description="L-asparaginase N-terminal" evidence="7">
    <location>
        <begin position="12"/>
        <end position="204"/>
    </location>
</feature>
<keyword evidence="10" id="KW-1185">Reference proteome</keyword>
<evidence type="ECO:0000256" key="1">
    <source>
        <dbReference type="ARBA" id="ARBA00010518"/>
    </source>
</evidence>
<dbReference type="PIRSF" id="PIRSF001220">
    <property type="entry name" value="L-ASNase_gatD"/>
    <property type="match status" value="1"/>
</dbReference>
<dbReference type="OrthoDB" id="9788068at2"/>
<dbReference type="CDD" id="cd08964">
    <property type="entry name" value="L-asparaginase_II"/>
    <property type="match status" value="1"/>
</dbReference>
<dbReference type="InterPro" id="IPR037152">
    <property type="entry name" value="L-asparaginase_N_sf"/>
</dbReference>
<organism evidence="9 10">
    <name type="scientific">Lampropedia hyalina DSM 16112</name>
    <dbReference type="NCBI Taxonomy" id="1122156"/>
    <lineage>
        <taxon>Bacteria</taxon>
        <taxon>Pseudomonadati</taxon>
        <taxon>Pseudomonadota</taxon>
        <taxon>Betaproteobacteria</taxon>
        <taxon>Burkholderiales</taxon>
        <taxon>Comamonadaceae</taxon>
        <taxon>Lampropedia</taxon>
    </lineage>
</organism>
<evidence type="ECO:0000259" key="8">
    <source>
        <dbReference type="Pfam" id="PF17763"/>
    </source>
</evidence>
<dbReference type="PROSITE" id="PS00144">
    <property type="entry name" value="ASN_GLN_ASE_1"/>
    <property type="match status" value="1"/>
</dbReference>
<proteinExistence type="inferred from homology"/>
<dbReference type="AlphaFoldDB" id="A0A1M5D5R4"/>
<dbReference type="InterPro" id="IPR027473">
    <property type="entry name" value="L-asparaginase_C"/>
</dbReference>
<dbReference type="SUPFAM" id="SSF53774">
    <property type="entry name" value="Glutaminase/Asparaginase"/>
    <property type="match status" value="1"/>
</dbReference>
<protein>
    <submittedName>
        <fullName evidence="9">L-asparaginase</fullName>
    </submittedName>
</protein>
<dbReference type="GO" id="GO:0006528">
    <property type="term" value="P:asparagine metabolic process"/>
    <property type="evidence" value="ECO:0007669"/>
    <property type="project" value="InterPro"/>
</dbReference>
<evidence type="ECO:0000256" key="3">
    <source>
        <dbReference type="PIRSR" id="PIRSR001220-1"/>
    </source>
</evidence>
<sequence>MRHKAYPVKKIITILATGGTIAGLRHTADKHHDFAYEAGALCITDLLQHLPSGFHIEPQHLLAEQIAQVDSKDMDVAVWNALARRCLHHLMDERIHGIVITHGTDTMEETAWFLHRVLPATPKPVILVGAMRPADSPQADGPHNLADTLTLAQNTHLHGVLLAHAGQIHFPQHVFKAHPWRLDAFSSGDASLAGRVTPQGVELNVPDDGLALPPTTMQPAGLHRWYCTHPVAPECWPDIAIISSHAQASARMVHALQQAGFAGVVVAGTGNGTVHANLLDALQQAQQQGMAVRLCSRCPEGSIAPQAQDARPFPVSPLSAWKARIDLALELLQARHGSARTSVTS</sequence>
<feature type="domain" description="Asparaginase/glutaminase C-terminal" evidence="8">
    <location>
        <begin position="239"/>
        <end position="333"/>
    </location>
</feature>
<dbReference type="EMBL" id="FQUZ01000031">
    <property type="protein sequence ID" value="SHF62324.1"/>
    <property type="molecule type" value="Genomic_DNA"/>
</dbReference>
<feature type="binding site" evidence="4">
    <location>
        <begin position="104"/>
        <end position="105"/>
    </location>
    <ligand>
        <name>substrate</name>
    </ligand>
</feature>
<dbReference type="InterPro" id="IPR027474">
    <property type="entry name" value="L-asparaginase_N"/>
</dbReference>
<dbReference type="InterPro" id="IPR004550">
    <property type="entry name" value="AsnASE_II"/>
</dbReference>
<dbReference type="Gene3D" id="3.40.50.1170">
    <property type="entry name" value="L-asparaginase, N-terminal domain"/>
    <property type="match status" value="1"/>
</dbReference>
<dbReference type="PROSITE" id="PS00917">
    <property type="entry name" value="ASN_GLN_ASE_2"/>
    <property type="match status" value="1"/>
</dbReference>
<accession>A0A1M5D5R4</accession>
<dbReference type="PIRSF" id="PIRSF500176">
    <property type="entry name" value="L_ASNase"/>
    <property type="match status" value="1"/>
</dbReference>
<dbReference type="RefSeq" id="WP_073356831.1">
    <property type="nucleotide sequence ID" value="NZ_FQUZ01000031.1"/>
</dbReference>
<dbReference type="InterPro" id="IPR036152">
    <property type="entry name" value="Asp/glu_Ase-like_sf"/>
</dbReference>
<dbReference type="Proteomes" id="UP000184327">
    <property type="component" value="Unassembled WGS sequence"/>
</dbReference>
<dbReference type="GO" id="GO:0004067">
    <property type="term" value="F:asparaginase activity"/>
    <property type="evidence" value="ECO:0007669"/>
    <property type="project" value="UniProtKB-UniRule"/>
</dbReference>
<dbReference type="Pfam" id="PF17763">
    <property type="entry name" value="Asparaginase_C"/>
    <property type="match status" value="1"/>
</dbReference>
<dbReference type="Gene3D" id="3.40.50.40">
    <property type="match status" value="1"/>
</dbReference>
<evidence type="ECO:0000313" key="10">
    <source>
        <dbReference type="Proteomes" id="UP000184327"/>
    </source>
</evidence>
<evidence type="ECO:0000259" key="7">
    <source>
        <dbReference type="Pfam" id="PF00710"/>
    </source>
</evidence>
<dbReference type="PANTHER" id="PTHR11707">
    <property type="entry name" value="L-ASPARAGINASE"/>
    <property type="match status" value="1"/>
</dbReference>
<keyword evidence="2" id="KW-0378">Hydrolase</keyword>
<evidence type="ECO:0000313" key="9">
    <source>
        <dbReference type="EMBL" id="SHF62324.1"/>
    </source>
</evidence>
<name>A0A1M5D5R4_9BURK</name>
<dbReference type="STRING" id="1122156.SAMN02745117_02311"/>
<feature type="active site" evidence="6">
    <location>
        <position position="104"/>
    </location>
</feature>
<dbReference type="PROSITE" id="PS51732">
    <property type="entry name" value="ASN_GLN_ASE_3"/>
    <property type="match status" value="1"/>
</dbReference>
<feature type="active site" description="O-isoaspartyl threonine intermediate" evidence="3">
    <location>
        <position position="20"/>
    </location>
</feature>
<feature type="binding site" evidence="4">
    <location>
        <position position="71"/>
    </location>
    <ligand>
        <name>substrate</name>
    </ligand>
</feature>
<dbReference type="InterPro" id="IPR006034">
    <property type="entry name" value="Asparaginase/glutaminase-like"/>
</dbReference>
<dbReference type="InterPro" id="IPR040919">
    <property type="entry name" value="Asparaginase_C"/>
</dbReference>
<dbReference type="Pfam" id="PF00710">
    <property type="entry name" value="Asparaginase"/>
    <property type="match status" value="1"/>
</dbReference>